<sequence>MKITVSFFNSLRYYFLIIAILHRVGSLDPVSAVCELSFVVRDKVYSFNLVSPLPNFPHGVLSEDGFYKVAVNETVLWFQLCDGMIFNHDPPRCVDCLDCGGASHCGMECSALMARNIEGYDVCTPIGKVSSTITNIIDNQNPHKGVIVKMTSSGSKHNCSLSVSVICDSNRVHGPHSLEKLGTCDYAAVLQHPSGCATINGHVKGWGWFGTLMIIVFCLFGGYLLAGAVYRHFYLGVHGLDGSTLSVLWDKSSSLRANTRSNDSKLGFLDQATSQNTGIPFMCCVSFVSAVALLSADLTIIAFLHLWYGDLEDLLKVIEAPILLSTFEDLRLDLRFCGDEAPICGLKILLHNHPVHDYTTISRSRWNLRGDLPDGTCKLGLVLPKDSGMPETIYCKLSKCLDEAKRG</sequence>
<comment type="subcellular location">
    <subcellularLocation>
        <location evidence="1">Membrane</location>
        <topology evidence="1">Single-pass membrane protein</topology>
    </subcellularLocation>
</comment>
<reference evidence="8" key="1">
    <citation type="journal article" date="2023" name="Mol. Ecol. Resour.">
        <title>Chromosome-level genome assembly of a triploid poplar Populus alba 'Berolinensis'.</title>
        <authorList>
            <person name="Chen S."/>
            <person name="Yu Y."/>
            <person name="Wang X."/>
            <person name="Wang S."/>
            <person name="Zhang T."/>
            <person name="Zhou Y."/>
            <person name="He R."/>
            <person name="Meng N."/>
            <person name="Wang Y."/>
            <person name="Liu W."/>
            <person name="Liu Z."/>
            <person name="Liu J."/>
            <person name="Guo Q."/>
            <person name="Huang H."/>
            <person name="Sederoff R.R."/>
            <person name="Wang G."/>
            <person name="Qu G."/>
            <person name="Chen S."/>
        </authorList>
    </citation>
    <scope>NUCLEOTIDE SEQUENCE</scope>
    <source>
        <strain evidence="8">SC-2020</strain>
    </source>
</reference>
<dbReference type="PANTHER" id="PTHR15071:SF0">
    <property type="entry name" value="MANNOSE 6-PHOSPHATE RECEPTOR-LIKE PROTEIN 1"/>
    <property type="match status" value="1"/>
</dbReference>
<keyword evidence="9" id="KW-1185">Reference proteome</keyword>
<dbReference type="AlphaFoldDB" id="A0AAD6MKR9"/>
<protein>
    <submittedName>
        <fullName evidence="8">Uncharacterized protein</fullName>
    </submittedName>
</protein>
<gene>
    <name evidence="8" type="ORF">NC653_020582</name>
</gene>
<comment type="caution">
    <text evidence="8">The sequence shown here is derived from an EMBL/GenBank/DDBJ whole genome shotgun (WGS) entry which is preliminary data.</text>
</comment>
<feature type="signal peptide" evidence="7">
    <location>
        <begin position="1"/>
        <end position="26"/>
    </location>
</feature>
<keyword evidence="2 6" id="KW-0812">Transmembrane</keyword>
<organism evidence="8 9">
    <name type="scientific">Populus alba x Populus x berolinensis</name>
    <dbReference type="NCBI Taxonomy" id="444605"/>
    <lineage>
        <taxon>Eukaryota</taxon>
        <taxon>Viridiplantae</taxon>
        <taxon>Streptophyta</taxon>
        <taxon>Embryophyta</taxon>
        <taxon>Tracheophyta</taxon>
        <taxon>Spermatophyta</taxon>
        <taxon>Magnoliopsida</taxon>
        <taxon>eudicotyledons</taxon>
        <taxon>Gunneridae</taxon>
        <taxon>Pentapetalae</taxon>
        <taxon>rosids</taxon>
        <taxon>fabids</taxon>
        <taxon>Malpighiales</taxon>
        <taxon>Salicaceae</taxon>
        <taxon>Saliceae</taxon>
        <taxon>Populus</taxon>
    </lineage>
</organism>
<evidence type="ECO:0000256" key="3">
    <source>
        <dbReference type="ARBA" id="ARBA00022729"/>
    </source>
</evidence>
<evidence type="ECO:0000256" key="7">
    <source>
        <dbReference type="SAM" id="SignalP"/>
    </source>
</evidence>
<evidence type="ECO:0000256" key="5">
    <source>
        <dbReference type="ARBA" id="ARBA00023136"/>
    </source>
</evidence>
<dbReference type="PANTHER" id="PTHR15071">
    <property type="entry name" value="MANNOSE-6-PHOSPHATE RECEPTOR FAMILY MEMBER"/>
    <property type="match status" value="1"/>
</dbReference>
<dbReference type="EMBL" id="JAQIZT010000008">
    <property type="protein sequence ID" value="KAJ6987371.1"/>
    <property type="molecule type" value="Genomic_DNA"/>
</dbReference>
<proteinExistence type="predicted"/>
<evidence type="ECO:0000313" key="8">
    <source>
        <dbReference type="EMBL" id="KAJ6987371.1"/>
    </source>
</evidence>
<dbReference type="GO" id="GO:0000139">
    <property type="term" value="C:Golgi membrane"/>
    <property type="evidence" value="ECO:0007669"/>
    <property type="project" value="UniProtKB-SubCell"/>
</dbReference>
<evidence type="ECO:0000256" key="6">
    <source>
        <dbReference type="SAM" id="Phobius"/>
    </source>
</evidence>
<feature type="transmembrane region" description="Helical" evidence="6">
    <location>
        <begin position="281"/>
        <end position="308"/>
    </location>
</feature>
<accession>A0AAD6MKR9</accession>
<keyword evidence="3 7" id="KW-0732">Signal</keyword>
<keyword evidence="4 6" id="KW-1133">Transmembrane helix</keyword>
<feature type="transmembrane region" description="Helical" evidence="6">
    <location>
        <begin position="206"/>
        <end position="226"/>
    </location>
</feature>
<name>A0AAD6MKR9_9ROSI</name>
<evidence type="ECO:0000313" key="9">
    <source>
        <dbReference type="Proteomes" id="UP001164929"/>
    </source>
</evidence>
<keyword evidence="5 6" id="KW-0472">Membrane</keyword>
<evidence type="ECO:0000256" key="1">
    <source>
        <dbReference type="ARBA" id="ARBA00004167"/>
    </source>
</evidence>
<dbReference type="Proteomes" id="UP001164929">
    <property type="component" value="Chromosome 8"/>
</dbReference>
<feature type="chain" id="PRO_5042044059" evidence="7">
    <location>
        <begin position="27"/>
        <end position="407"/>
    </location>
</feature>
<dbReference type="Pfam" id="PF09451">
    <property type="entry name" value="ATG27"/>
    <property type="match status" value="1"/>
</dbReference>
<evidence type="ECO:0000256" key="4">
    <source>
        <dbReference type="ARBA" id="ARBA00022989"/>
    </source>
</evidence>
<evidence type="ECO:0000256" key="2">
    <source>
        <dbReference type="ARBA" id="ARBA00022692"/>
    </source>
</evidence>
<dbReference type="InterPro" id="IPR018939">
    <property type="entry name" value="Autophagy-rel_prot_27"/>
</dbReference>